<dbReference type="InterPro" id="IPR015943">
    <property type="entry name" value="WD40/YVTN_repeat-like_dom_sf"/>
</dbReference>
<dbReference type="PRINTS" id="PR00344">
    <property type="entry name" value="BCTRLSENSOR"/>
</dbReference>
<keyword evidence="4" id="KW-0812">Transmembrane</keyword>
<gene>
    <name evidence="6" type="ORF">GCM10010993_01050</name>
</gene>
<dbReference type="Gene3D" id="2.130.10.10">
    <property type="entry name" value="YVTN repeat-like/Quinoprotein amine dehydrogenase"/>
    <property type="match status" value="7"/>
</dbReference>
<keyword evidence="4" id="KW-1133">Transmembrane helix</keyword>
<dbReference type="Pfam" id="PF07494">
    <property type="entry name" value="Reg_prop"/>
    <property type="match status" value="11"/>
</dbReference>
<dbReference type="Proteomes" id="UP000635885">
    <property type="component" value="Unassembled WGS sequence"/>
</dbReference>
<dbReference type="InterPro" id="IPR036097">
    <property type="entry name" value="HisK_dim/P_sf"/>
</dbReference>
<name>A0ABQ1LK81_9BACT</name>
<dbReference type="SUPFAM" id="SSF63829">
    <property type="entry name" value="Calcium-dependent phosphotriesterase"/>
    <property type="match status" value="4"/>
</dbReference>
<feature type="transmembrane region" description="Helical" evidence="4">
    <location>
        <begin position="825"/>
        <end position="845"/>
    </location>
</feature>
<dbReference type="PANTHER" id="PTHR43547">
    <property type="entry name" value="TWO-COMPONENT HISTIDINE KINASE"/>
    <property type="match status" value="1"/>
</dbReference>
<dbReference type="EC" id="2.7.13.3" evidence="2"/>
<evidence type="ECO:0000256" key="3">
    <source>
        <dbReference type="ARBA" id="ARBA00022553"/>
    </source>
</evidence>
<dbReference type="InterPro" id="IPR004358">
    <property type="entry name" value="Sig_transdc_His_kin-like_C"/>
</dbReference>
<dbReference type="CDD" id="cd00082">
    <property type="entry name" value="HisKA"/>
    <property type="match status" value="1"/>
</dbReference>
<dbReference type="InterPro" id="IPR003661">
    <property type="entry name" value="HisK_dim/P_dom"/>
</dbReference>
<dbReference type="InterPro" id="IPR003594">
    <property type="entry name" value="HATPase_dom"/>
</dbReference>
<dbReference type="InterPro" id="IPR011123">
    <property type="entry name" value="Y_Y_Y"/>
</dbReference>
<dbReference type="Pfam" id="PF07495">
    <property type="entry name" value="Y_Y_Y"/>
    <property type="match status" value="1"/>
</dbReference>
<evidence type="ECO:0000256" key="2">
    <source>
        <dbReference type="ARBA" id="ARBA00012438"/>
    </source>
</evidence>
<reference evidence="7" key="1">
    <citation type="journal article" date="2019" name="Int. J. Syst. Evol. Microbiol.">
        <title>The Global Catalogue of Microorganisms (GCM) 10K type strain sequencing project: providing services to taxonomists for standard genome sequencing and annotation.</title>
        <authorList>
            <consortium name="The Broad Institute Genomics Platform"/>
            <consortium name="The Broad Institute Genome Sequencing Center for Infectious Disease"/>
            <person name="Wu L."/>
            <person name="Ma J."/>
        </authorList>
    </citation>
    <scope>NUCLEOTIDE SEQUENCE [LARGE SCALE GENOMIC DNA]</scope>
    <source>
        <strain evidence="7">CGMCC 1.12479</strain>
    </source>
</reference>
<proteinExistence type="predicted"/>
<dbReference type="SUPFAM" id="SSF47384">
    <property type="entry name" value="Homodimeric domain of signal transducing histidine kinase"/>
    <property type="match status" value="1"/>
</dbReference>
<dbReference type="PROSITE" id="PS50109">
    <property type="entry name" value="HIS_KIN"/>
    <property type="match status" value="1"/>
</dbReference>
<dbReference type="InterPro" id="IPR005467">
    <property type="entry name" value="His_kinase_dom"/>
</dbReference>
<keyword evidence="7" id="KW-1185">Reference proteome</keyword>
<comment type="caution">
    <text evidence="6">The sequence shown here is derived from an EMBL/GenBank/DDBJ whole genome shotgun (WGS) entry which is preliminary data.</text>
</comment>
<organism evidence="6 7">
    <name type="scientific">Belliella aquatica</name>
    <dbReference type="NCBI Taxonomy" id="1323734"/>
    <lineage>
        <taxon>Bacteria</taxon>
        <taxon>Pseudomonadati</taxon>
        <taxon>Bacteroidota</taxon>
        <taxon>Cytophagia</taxon>
        <taxon>Cytophagales</taxon>
        <taxon>Cyclobacteriaceae</taxon>
        <taxon>Belliella</taxon>
    </lineage>
</organism>
<evidence type="ECO:0000259" key="5">
    <source>
        <dbReference type="PROSITE" id="PS50109"/>
    </source>
</evidence>
<evidence type="ECO:0000256" key="1">
    <source>
        <dbReference type="ARBA" id="ARBA00000085"/>
    </source>
</evidence>
<dbReference type="Pfam" id="PF02518">
    <property type="entry name" value="HATPase_c"/>
    <property type="match status" value="1"/>
</dbReference>
<sequence>MKNEKGEAIFDSQGNHYYTGNGGRAHFGTFTTDDGLGLDNITSSLLDRAGNLWFGTWGAGVSKYDGISFTNFTVAHGLSNNLVHCLAEDAEGNIWIGTDGGGLSKYDGYSFSNKSKSEGLANDIVYGITPVKNGDIWIATGEGGASKFDGKSFVNFNKEDGLPSNSIIKIAEDDNGFIWFGTGNDGVSRFDGKTFTNFTKEDGLAENSINCITKDRKGNLWFGTKGGGVSKYNTNKENRGTFTNFSKADGLAHNDIWDIEEDFEGNMWFATGSGGVSKYDGLKFTNYTTAEGLSENVVYSISTDRSGSLWFGTAGGGISLYIGAAFTNYTSDLGLAKNSVYGILEDNDGSFWFATDGGGISKFDGKSFTNYTTDQGLPNPLVICSVKDQNGNIWFGTGGGGLVLYREKSENNERASFTTFNSTNGLPNDIIYTIKEDQFGNLWIGTGGGGLVKFDWNTMPLGQSSFTVYATNQGLSNNTIYSLHEDKRGELWIGTGGGGVSRFNGESFTNYTTAQGLTNDIVWSILEDKVGNLWFGTQGGGVSRFDGASFSSFTKAEGLVDNTVYDLLEDLEGNIFIGTNRGFTVIPADVATYPFEKLSDKIEYYNTSNGYPVKDVNTGMYLDRNGEIWAGNGSDKTGLVKFNYQALRKRNKKPSIKIKSIGIYENPVSWISLKNEKEEIITDSTKRWANITEEVIVFGKVLSAEERKTQNKEFAKIEFSEVQRFDNYPLNLRLPYAQNQITIDFGTDELVRSNLIEYKYILEGYSKHWSPIIKTSTVSFGNLWEGDYTFRVMARYTGPSEGEGKEWSEEAVYKFSILPPVHRTWWAYLIYFIILLVAIKQIHVFQKSKTIRKERERNQQKELEQGKAIEKAYQELQLTQAQLIQQEKLASLGQLTAGIAHEIKNPLNFVNNFSEVSIEMIDEIIEARSKIQEKRASSPSEIDERIIDETLEDIKINLRKINDHGTRANGIVTSMLQHSRGGSGEMEQTNLNALIKEFVNLSFHGMRASKNPINVDIVLNLDDKVKEFPLLKEDFSRVVINLCNNAFDAMRDKVLKTQDGAAIQESYLPKLTVTTRLENGRVRIAIGDNGPGIPDEIKDKILQPFFTTKKGTDGTGLGLSITHDIIKAHGGELKIESEENIGTNFYIYLKN</sequence>
<dbReference type="SUPFAM" id="SSF55874">
    <property type="entry name" value="ATPase domain of HSP90 chaperone/DNA topoisomerase II/histidine kinase"/>
    <property type="match status" value="1"/>
</dbReference>
<accession>A0ABQ1LK81</accession>
<feature type="domain" description="Histidine kinase" evidence="5">
    <location>
        <begin position="898"/>
        <end position="1151"/>
    </location>
</feature>
<dbReference type="InterPro" id="IPR013783">
    <property type="entry name" value="Ig-like_fold"/>
</dbReference>
<evidence type="ECO:0000313" key="6">
    <source>
        <dbReference type="EMBL" id="GGC25764.1"/>
    </source>
</evidence>
<evidence type="ECO:0000256" key="4">
    <source>
        <dbReference type="SAM" id="Phobius"/>
    </source>
</evidence>
<dbReference type="InterPro" id="IPR011110">
    <property type="entry name" value="Reg_prop"/>
</dbReference>
<dbReference type="EMBL" id="BMFD01000001">
    <property type="protein sequence ID" value="GGC25764.1"/>
    <property type="molecule type" value="Genomic_DNA"/>
</dbReference>
<dbReference type="SMART" id="SM00387">
    <property type="entry name" value="HATPase_c"/>
    <property type="match status" value="1"/>
</dbReference>
<evidence type="ECO:0000313" key="7">
    <source>
        <dbReference type="Proteomes" id="UP000635885"/>
    </source>
</evidence>
<protein>
    <recommendedName>
        <fullName evidence="2">histidine kinase</fullName>
        <ecNumber evidence="2">2.7.13.3</ecNumber>
    </recommendedName>
</protein>
<comment type="catalytic activity">
    <reaction evidence="1">
        <text>ATP + protein L-histidine = ADP + protein N-phospho-L-histidine.</text>
        <dbReference type="EC" id="2.7.13.3"/>
    </reaction>
</comment>
<dbReference type="Gene3D" id="1.10.287.130">
    <property type="match status" value="1"/>
</dbReference>
<dbReference type="CDD" id="cd00075">
    <property type="entry name" value="HATPase"/>
    <property type="match status" value="1"/>
</dbReference>
<keyword evidence="4" id="KW-0472">Membrane</keyword>
<dbReference type="PANTHER" id="PTHR43547:SF2">
    <property type="entry name" value="HYBRID SIGNAL TRANSDUCTION HISTIDINE KINASE C"/>
    <property type="match status" value="1"/>
</dbReference>
<dbReference type="InterPro" id="IPR036890">
    <property type="entry name" value="HATPase_C_sf"/>
</dbReference>
<dbReference type="Gene3D" id="3.30.565.10">
    <property type="entry name" value="Histidine kinase-like ATPase, C-terminal domain"/>
    <property type="match status" value="1"/>
</dbReference>
<dbReference type="Gene3D" id="2.60.40.10">
    <property type="entry name" value="Immunoglobulins"/>
    <property type="match status" value="1"/>
</dbReference>
<keyword evidence="3" id="KW-0597">Phosphoprotein</keyword>